<accession>A0AB39KRU2</accession>
<sequence>MATFAFVQKDVAARETARLEEYVAERVKSEDRLFSDLVLLHRAASLSLRRRMEKMPQALIDREFDKAFPLQADGTRRTTAELFDGNPWSYGLGGFIANGADVSPDERRLLVSALQVVSHTGEAELERYDNFYLFTPETNRFIVFGPHRDDRLIYYRRDAPPTLDFRGEEMVELTLPRNNPERTMRCTKLRKLISDPTGQALTSACMTPIDVGGRHVASWGTTIMLNSYLLRAVQDALPGGVNMIASDDGELISYPGMSRDGIVDRGVLQKAQQEHRIADVVKEIRKQGQDVGVVRSQVTGKVIAYGLMKEPGWYFLMSFSPTDILWSAVKSAAWILLFGLVGVVAQTLLLYRFTRTAVLDPLGRLAQAGWSDGGDTEYLEHRQDEIGVLARALSWQRAKNDDLLRSLEDRVAERTAELERANKAKSVFLANMSHELRTPLNGVIAIADQLAEERGQERRRELAGLVASSGRLLEQVLSDILDVSKIEAGQFSITPAPFDLTCEVGAIAELHRASAEAKGLDFGWSVSPDAGGGYLGDAGRIAQVLSNLLANAVKFTETGGVTLTVDRTQDGAISFCVRDTGVGFDEETRQRLFRRFEQADASITRRFGGTGLGLSICAALTEMMGGRIEARSADKGAVFEVILPLPPVGMNTPVAEPSSVVEGGSLAGLRVLVAEDHPTNRKVVQIVLEPFGIDLTVVDNGADAVEAFAQASFDVILMDMQMPVMDGLTATRLIREREARDGRARTRIVMLTAAAMDEHVVQARRAGADLHVSKPVRPAELIEALSGVDHAPQVGASRSA</sequence>
<dbReference type="SMART" id="SM00388">
    <property type="entry name" value="HisKA"/>
    <property type="match status" value="1"/>
</dbReference>
<dbReference type="SUPFAM" id="SSF47384">
    <property type="entry name" value="Homodimeric domain of signal transducing histidine kinase"/>
    <property type="match status" value="1"/>
</dbReference>
<dbReference type="InterPro" id="IPR004358">
    <property type="entry name" value="Sig_transdc_His_kin-like_C"/>
</dbReference>
<gene>
    <name evidence="8" type="ORF">ABOZ73_15030</name>
</gene>
<dbReference type="EMBL" id="CP158375">
    <property type="protein sequence ID" value="XDO96094.1"/>
    <property type="molecule type" value="Genomic_DNA"/>
</dbReference>
<feature type="modified residue" description="4-aspartylphosphate" evidence="5">
    <location>
        <position position="719"/>
    </location>
</feature>
<organism evidence="8">
    <name type="scientific">Caulobacter sp. 73W</name>
    <dbReference type="NCBI Taxonomy" id="3161137"/>
    <lineage>
        <taxon>Bacteria</taxon>
        <taxon>Pseudomonadati</taxon>
        <taxon>Pseudomonadota</taxon>
        <taxon>Alphaproteobacteria</taxon>
        <taxon>Caulobacterales</taxon>
        <taxon>Caulobacteraceae</taxon>
        <taxon>Caulobacter</taxon>
    </lineage>
</organism>
<name>A0AB39KRU2_9CAUL</name>
<evidence type="ECO:0000256" key="3">
    <source>
        <dbReference type="ARBA" id="ARBA00022553"/>
    </source>
</evidence>
<keyword evidence="8" id="KW-0067">ATP-binding</keyword>
<dbReference type="Gene3D" id="3.30.565.10">
    <property type="entry name" value="Histidine kinase-like ATPase, C-terminal domain"/>
    <property type="match status" value="1"/>
</dbReference>
<comment type="catalytic activity">
    <reaction evidence="1">
        <text>ATP + protein L-histidine = ADP + protein N-phospho-L-histidine.</text>
        <dbReference type="EC" id="2.7.13.3"/>
    </reaction>
</comment>
<feature type="domain" description="Histidine kinase" evidence="6">
    <location>
        <begin position="431"/>
        <end position="647"/>
    </location>
</feature>
<evidence type="ECO:0000256" key="4">
    <source>
        <dbReference type="ARBA" id="ARBA00023012"/>
    </source>
</evidence>
<dbReference type="Gene3D" id="1.10.287.130">
    <property type="match status" value="1"/>
</dbReference>
<dbReference type="InterPro" id="IPR003594">
    <property type="entry name" value="HATPase_dom"/>
</dbReference>
<dbReference type="InterPro" id="IPR001789">
    <property type="entry name" value="Sig_transdc_resp-reg_receiver"/>
</dbReference>
<dbReference type="InterPro" id="IPR003661">
    <property type="entry name" value="HisK_dim/P_dom"/>
</dbReference>
<evidence type="ECO:0000313" key="8">
    <source>
        <dbReference type="EMBL" id="XDO96094.1"/>
    </source>
</evidence>
<reference evidence="8" key="1">
    <citation type="submission" date="2024-06" db="EMBL/GenBank/DDBJ databases">
        <title>Caulobacter inopinatus, sp. nov.</title>
        <authorList>
            <person name="Donachie S.P."/>
        </authorList>
    </citation>
    <scope>NUCLEOTIDE SEQUENCE</scope>
    <source>
        <strain evidence="8">73W</strain>
    </source>
</reference>
<dbReference type="SUPFAM" id="SSF55874">
    <property type="entry name" value="ATPase domain of HSP90 chaperone/DNA topoisomerase II/histidine kinase"/>
    <property type="match status" value="1"/>
</dbReference>
<dbReference type="Gene3D" id="3.40.50.2300">
    <property type="match status" value="1"/>
</dbReference>
<dbReference type="PROSITE" id="PS50110">
    <property type="entry name" value="RESPONSE_REGULATORY"/>
    <property type="match status" value="1"/>
</dbReference>
<evidence type="ECO:0000259" key="6">
    <source>
        <dbReference type="PROSITE" id="PS50109"/>
    </source>
</evidence>
<dbReference type="InterPro" id="IPR011006">
    <property type="entry name" value="CheY-like_superfamily"/>
</dbReference>
<dbReference type="InterPro" id="IPR036097">
    <property type="entry name" value="HisK_dim/P_sf"/>
</dbReference>
<keyword evidence="3 5" id="KW-0597">Phosphoprotein</keyword>
<keyword evidence="4" id="KW-0902">Two-component regulatory system</keyword>
<keyword evidence="8" id="KW-0547">Nucleotide-binding</keyword>
<dbReference type="GO" id="GO:0000155">
    <property type="term" value="F:phosphorelay sensor kinase activity"/>
    <property type="evidence" value="ECO:0007669"/>
    <property type="project" value="InterPro"/>
</dbReference>
<feature type="domain" description="Response regulatory" evidence="7">
    <location>
        <begin position="670"/>
        <end position="789"/>
    </location>
</feature>
<dbReference type="SUPFAM" id="SSF52172">
    <property type="entry name" value="CheY-like"/>
    <property type="match status" value="1"/>
</dbReference>
<dbReference type="InterPro" id="IPR005467">
    <property type="entry name" value="His_kinase_dom"/>
</dbReference>
<dbReference type="InterPro" id="IPR036890">
    <property type="entry name" value="HATPase_C_sf"/>
</dbReference>
<evidence type="ECO:0000256" key="5">
    <source>
        <dbReference type="PROSITE-ProRule" id="PRU00169"/>
    </source>
</evidence>
<dbReference type="PROSITE" id="PS50109">
    <property type="entry name" value="HIS_KIN"/>
    <property type="match status" value="1"/>
</dbReference>
<dbReference type="GO" id="GO:0005524">
    <property type="term" value="F:ATP binding"/>
    <property type="evidence" value="ECO:0007669"/>
    <property type="project" value="UniProtKB-KW"/>
</dbReference>
<dbReference type="SMART" id="SM00448">
    <property type="entry name" value="REC"/>
    <property type="match status" value="1"/>
</dbReference>
<dbReference type="CDD" id="cd16922">
    <property type="entry name" value="HATPase_EvgS-ArcB-TorS-like"/>
    <property type="match status" value="1"/>
</dbReference>
<dbReference type="PANTHER" id="PTHR45339">
    <property type="entry name" value="HYBRID SIGNAL TRANSDUCTION HISTIDINE KINASE J"/>
    <property type="match status" value="1"/>
</dbReference>
<dbReference type="Pfam" id="PF00072">
    <property type="entry name" value="Response_reg"/>
    <property type="match status" value="1"/>
</dbReference>
<evidence type="ECO:0000256" key="2">
    <source>
        <dbReference type="ARBA" id="ARBA00012438"/>
    </source>
</evidence>
<dbReference type="CDD" id="cd00082">
    <property type="entry name" value="HisKA"/>
    <property type="match status" value="1"/>
</dbReference>
<dbReference type="AlphaFoldDB" id="A0AB39KRU2"/>
<dbReference type="CDD" id="cd17546">
    <property type="entry name" value="REC_hyHK_CKI1_RcsC-like"/>
    <property type="match status" value="1"/>
</dbReference>
<protein>
    <recommendedName>
        <fullName evidence="2">histidine kinase</fullName>
        <ecNumber evidence="2">2.7.13.3</ecNumber>
    </recommendedName>
</protein>
<dbReference type="EC" id="2.7.13.3" evidence="2"/>
<dbReference type="Pfam" id="PF00512">
    <property type="entry name" value="HisKA"/>
    <property type="match status" value="1"/>
</dbReference>
<dbReference type="Pfam" id="PF02518">
    <property type="entry name" value="HATPase_c"/>
    <property type="match status" value="1"/>
</dbReference>
<dbReference type="FunFam" id="3.30.565.10:FF:000010">
    <property type="entry name" value="Sensor histidine kinase RcsC"/>
    <property type="match status" value="1"/>
</dbReference>
<dbReference type="PANTHER" id="PTHR45339:SF1">
    <property type="entry name" value="HYBRID SIGNAL TRANSDUCTION HISTIDINE KINASE J"/>
    <property type="match status" value="1"/>
</dbReference>
<dbReference type="PRINTS" id="PR00344">
    <property type="entry name" value="BCTRLSENSOR"/>
</dbReference>
<dbReference type="SMART" id="SM00387">
    <property type="entry name" value="HATPase_c"/>
    <property type="match status" value="1"/>
</dbReference>
<evidence type="ECO:0000259" key="7">
    <source>
        <dbReference type="PROSITE" id="PS50110"/>
    </source>
</evidence>
<proteinExistence type="predicted"/>
<evidence type="ECO:0000256" key="1">
    <source>
        <dbReference type="ARBA" id="ARBA00000085"/>
    </source>
</evidence>
<dbReference type="RefSeq" id="WP_369058949.1">
    <property type="nucleotide sequence ID" value="NZ_CP158375.1"/>
</dbReference>